<dbReference type="Pfam" id="PF10383">
    <property type="entry name" value="Clr2"/>
    <property type="match status" value="1"/>
</dbReference>
<evidence type="ECO:0008006" key="6">
    <source>
        <dbReference type="Google" id="ProtNLM"/>
    </source>
</evidence>
<name>A0AA43TS86_9LECA</name>
<feature type="compositionally biased region" description="Pro residues" evidence="1">
    <location>
        <begin position="232"/>
        <end position="244"/>
    </location>
</feature>
<dbReference type="GO" id="GO:0033553">
    <property type="term" value="C:rDNA heterochromatin"/>
    <property type="evidence" value="ECO:0007669"/>
    <property type="project" value="TreeGrafter"/>
</dbReference>
<feature type="compositionally biased region" description="Gly residues" evidence="1">
    <location>
        <begin position="584"/>
        <end position="596"/>
    </location>
</feature>
<feature type="compositionally biased region" description="Basic and acidic residues" evidence="1">
    <location>
        <begin position="632"/>
        <end position="649"/>
    </location>
</feature>
<reference evidence="4" key="1">
    <citation type="journal article" date="2023" name="Genome Biol. Evol.">
        <title>First Whole Genome Sequence and Flow Cytometry Genome Size Data for the Lichen-Forming Fungus Ramalina farinacea (Ascomycota).</title>
        <authorList>
            <person name="Llewellyn T."/>
            <person name="Mian S."/>
            <person name="Hill R."/>
            <person name="Leitch I.J."/>
            <person name="Gaya E."/>
        </authorList>
    </citation>
    <scope>NUCLEOTIDE SEQUENCE</scope>
    <source>
        <strain evidence="4">LIQ254RAFAR</strain>
    </source>
</reference>
<feature type="region of interest" description="Disordered" evidence="1">
    <location>
        <begin position="174"/>
        <end position="249"/>
    </location>
</feature>
<feature type="region of interest" description="Disordered" evidence="1">
    <location>
        <begin position="574"/>
        <end position="649"/>
    </location>
</feature>
<feature type="domain" description="Cryptic loci regulator 2 N-terminal" evidence="3">
    <location>
        <begin position="80"/>
        <end position="146"/>
    </location>
</feature>
<dbReference type="PANTHER" id="PTHR38046:SF1">
    <property type="entry name" value="CRYPTIC LOCI REGULATOR 2"/>
    <property type="match status" value="1"/>
</dbReference>
<dbReference type="EMBL" id="JAPUFD010000003">
    <property type="protein sequence ID" value="MDI1486378.1"/>
    <property type="molecule type" value="Genomic_DNA"/>
</dbReference>
<dbReference type="InterPro" id="IPR031915">
    <property type="entry name" value="Clr2_N"/>
</dbReference>
<feature type="domain" description="Cryptic loci regulator 2 C-terminal" evidence="2">
    <location>
        <begin position="396"/>
        <end position="516"/>
    </location>
</feature>
<protein>
    <recommendedName>
        <fullName evidence="6">Cryptic loci regulator 2 N-terminal domain-containing protein</fullName>
    </recommendedName>
</protein>
<evidence type="ECO:0000313" key="5">
    <source>
        <dbReference type="Proteomes" id="UP001161017"/>
    </source>
</evidence>
<dbReference type="AlphaFoldDB" id="A0AA43TS86"/>
<dbReference type="Pfam" id="PF16761">
    <property type="entry name" value="Clr2_transil"/>
    <property type="match status" value="1"/>
</dbReference>
<evidence type="ECO:0000259" key="2">
    <source>
        <dbReference type="Pfam" id="PF10383"/>
    </source>
</evidence>
<dbReference type="GO" id="GO:0070824">
    <property type="term" value="C:SHREC complex"/>
    <property type="evidence" value="ECO:0007669"/>
    <property type="project" value="InterPro"/>
</dbReference>
<dbReference type="InterPro" id="IPR038986">
    <property type="entry name" value="Clr2"/>
</dbReference>
<dbReference type="PANTHER" id="PTHR38046">
    <property type="entry name" value="CRYPTIC LOCI REGULATOR 2"/>
    <property type="match status" value="1"/>
</dbReference>
<evidence type="ECO:0000313" key="4">
    <source>
        <dbReference type="EMBL" id="MDI1486378.1"/>
    </source>
</evidence>
<dbReference type="GO" id="GO:0030466">
    <property type="term" value="P:silent mating-type cassette heterochromatin formation"/>
    <property type="evidence" value="ECO:0007669"/>
    <property type="project" value="TreeGrafter"/>
</dbReference>
<organism evidence="4 5">
    <name type="scientific">Ramalina farinacea</name>
    <dbReference type="NCBI Taxonomy" id="258253"/>
    <lineage>
        <taxon>Eukaryota</taxon>
        <taxon>Fungi</taxon>
        <taxon>Dikarya</taxon>
        <taxon>Ascomycota</taxon>
        <taxon>Pezizomycotina</taxon>
        <taxon>Lecanoromycetes</taxon>
        <taxon>OSLEUM clade</taxon>
        <taxon>Lecanoromycetidae</taxon>
        <taxon>Lecanorales</taxon>
        <taxon>Lecanorineae</taxon>
        <taxon>Ramalinaceae</taxon>
        <taxon>Ramalina</taxon>
    </lineage>
</organism>
<dbReference type="InterPro" id="IPR018839">
    <property type="entry name" value="Tscrpt-silencing_Clr2_C"/>
</dbReference>
<accession>A0AA43TS86</accession>
<feature type="compositionally biased region" description="Basic and acidic residues" evidence="1">
    <location>
        <begin position="178"/>
        <end position="191"/>
    </location>
</feature>
<gene>
    <name evidence="4" type="ORF">OHK93_005606</name>
</gene>
<evidence type="ECO:0000259" key="3">
    <source>
        <dbReference type="Pfam" id="PF16761"/>
    </source>
</evidence>
<dbReference type="Proteomes" id="UP001161017">
    <property type="component" value="Unassembled WGS sequence"/>
</dbReference>
<dbReference type="GO" id="GO:0031934">
    <property type="term" value="C:mating-type region heterochromatin"/>
    <property type="evidence" value="ECO:0007669"/>
    <property type="project" value="TreeGrafter"/>
</dbReference>
<feature type="compositionally biased region" description="Low complexity" evidence="1">
    <location>
        <begin position="597"/>
        <end position="620"/>
    </location>
</feature>
<proteinExistence type="predicted"/>
<keyword evidence="5" id="KW-1185">Reference proteome</keyword>
<evidence type="ECO:0000256" key="1">
    <source>
        <dbReference type="SAM" id="MobiDB-lite"/>
    </source>
</evidence>
<sequence>MTLVNFTPIYCGRSDGETEIRSKKYGKEYNGPSNDQLDKVANPDDYYETLDHDHQITVEWKRQLGVMLQREMRAQTESPWFLMFFPENYRLYKHHKGVRDNTDAYLYGYPQGRKKRFKTAQEFFPHFLWLMEGKSEDYGDCPCRNCAGDWVHKIEPLPGRGGYVPPLKEFAAPSRDSVPLKKEPVQVKRDTPLPQPKVVIQQRAPQQTSTLPRLPSKTPAGTSTSTAANKPPAQPVISPNPLPPVKSREQQLDAEYRRYIYRIGELVWFNRGTAWGLAIIIKRDTIRDSGPQSSGPRARYLVQPLSHPYLHPEPKLMSSNDSLRPWLAWSAPGPTHRALTGKSFATVDWKTVLAGECGPGDAEVDGSIFAAKQLDESFSLLSPLANNTITTGERTYLAMYLGGEKIYVGDPVRLRINQGQDIMVVHQIIEKLKPNSTNINLASVYLIGDIYRFASIPFDPANTTSLINPHLPPRMKTDLEFRNSVTVPPKRVQSFWRIIQSSARLTVSDLKGRWYESSILLPILRTSSVFAADIQRGEITDVGDWINGRGDANAAAGKMGTRFRERLEALGKAVPPTLRLGDGSDNGEGGIEGSTGNGTPNASAAKPSPKPAPAATSSYPETQAIGQQSGQRPKETKLSQYMDLDKSGG</sequence>
<comment type="caution">
    <text evidence="4">The sequence shown here is derived from an EMBL/GenBank/DDBJ whole genome shotgun (WGS) entry which is preliminary data.</text>
</comment>
<feature type="compositionally biased region" description="Polar residues" evidence="1">
    <location>
        <begin position="219"/>
        <end position="228"/>
    </location>
</feature>